<accession>Q8IH87</accession>
<proteinExistence type="evidence at transcript level"/>
<dbReference type="VEuPathDB" id="VectorBase:FBgn0037995"/>
<evidence type="ECO:0000313" key="1">
    <source>
        <dbReference type="EMBL" id="AAN71119.1"/>
    </source>
</evidence>
<protein>
    <submittedName>
        <fullName evidence="1">AT30014p</fullName>
    </submittedName>
</protein>
<reference evidence="1" key="1">
    <citation type="submission" date="2002-11" db="EMBL/GenBank/DDBJ databases">
        <authorList>
            <person name="Stapleton M."/>
            <person name="Brokstein P."/>
            <person name="Hong L."/>
            <person name="Agbayani A."/>
            <person name="Carlson J."/>
            <person name="Champe M."/>
            <person name="Chavez C."/>
            <person name="Dorsett V."/>
            <person name="Dresnek D."/>
            <person name="Farfan D."/>
            <person name="Frise E."/>
            <person name="George R."/>
            <person name="Gonzalez M."/>
            <person name="Guarin H."/>
            <person name="Kronmiller B."/>
            <person name="Li P."/>
            <person name="Liao G."/>
            <person name="Miranda A."/>
            <person name="Mungall C.J."/>
            <person name="Nunoo J."/>
            <person name="Pacleb J."/>
            <person name="Paragas V."/>
            <person name="Park S."/>
            <person name="Patel S."/>
            <person name="Phouanenavong S."/>
            <person name="Wan K."/>
            <person name="Yu C."/>
            <person name="Lewis S.E."/>
            <person name="Rubin G.M."/>
            <person name="Celniker S."/>
        </authorList>
    </citation>
    <scope>NUCLEOTIDE SEQUENCE</scope>
</reference>
<sequence length="124" mass="14175">MSRRVFGLSIKSFRLFRRTPIHPPAFQHFSGGVFRTSFRSFCDCQEHRRMDLPEGILMGFGNPLLDITCTVEDNVILEKYGLEANAAIRKRPLHLATPTTGRRRISLRSDLGCSKCPRKIPDQD</sequence>
<dbReference type="EMBL" id="BT001364">
    <property type="protein sequence ID" value="AAN71119.1"/>
    <property type="molecule type" value="mRNA"/>
</dbReference>
<dbReference type="AlphaFoldDB" id="Q8IH87"/>
<organism evidence="1">
    <name type="scientific">Drosophila melanogaster</name>
    <name type="common">Fruit fly</name>
    <dbReference type="NCBI Taxonomy" id="7227"/>
    <lineage>
        <taxon>Eukaryota</taxon>
        <taxon>Metazoa</taxon>
        <taxon>Ecdysozoa</taxon>
        <taxon>Arthropoda</taxon>
        <taxon>Hexapoda</taxon>
        <taxon>Insecta</taxon>
        <taxon>Pterygota</taxon>
        <taxon>Neoptera</taxon>
        <taxon>Endopterygota</taxon>
        <taxon>Diptera</taxon>
        <taxon>Brachycera</taxon>
        <taxon>Muscomorpha</taxon>
        <taxon>Ephydroidea</taxon>
        <taxon>Drosophilidae</taxon>
        <taxon>Drosophila</taxon>
        <taxon>Sophophora</taxon>
    </lineage>
</organism>
<gene>
    <name evidence="1" type="ORF">CG3809</name>
</gene>
<dbReference type="ExpressionAtlas" id="Q8IH87">
    <property type="expression patterns" value="baseline and differential"/>
</dbReference>
<name>Q8IH87_DROME</name>
<dbReference type="OrthoDB" id="432447at2759"/>